<organism evidence="2">
    <name type="scientific">Lepeophtheirus salmonis</name>
    <name type="common">Salmon louse</name>
    <name type="synonym">Caligus salmonis</name>
    <dbReference type="NCBI Taxonomy" id="72036"/>
    <lineage>
        <taxon>Eukaryota</taxon>
        <taxon>Metazoa</taxon>
        <taxon>Ecdysozoa</taxon>
        <taxon>Arthropoda</taxon>
        <taxon>Crustacea</taxon>
        <taxon>Multicrustacea</taxon>
        <taxon>Hexanauplia</taxon>
        <taxon>Copepoda</taxon>
        <taxon>Siphonostomatoida</taxon>
        <taxon>Caligidae</taxon>
        <taxon>Lepeophtheirus</taxon>
    </lineage>
</organism>
<gene>
    <name evidence="2" type="primary">CG18508</name>
</gene>
<dbReference type="InterPro" id="IPR026776">
    <property type="entry name" value="UPF0729_C18orf32-like"/>
</dbReference>
<name>A0A0K2V5S8_LEPSM</name>
<dbReference type="PANTHER" id="PTHR13456">
    <property type="entry name" value="UPF0729 PROTEIN C18ORF32"/>
    <property type="match status" value="1"/>
</dbReference>
<dbReference type="PANTHER" id="PTHR13456:SF0">
    <property type="entry name" value="UPF0729 PROTEIN C18ORF32"/>
    <property type="match status" value="1"/>
</dbReference>
<evidence type="ECO:0000313" key="2">
    <source>
        <dbReference type="EMBL" id="CDW45888.1"/>
    </source>
</evidence>
<sequence length="40" mass="4687">MVCISCIVVPVCLYIWYRFLQPIMLKIWNPWASVKNSSSP</sequence>
<accession>A0A0K2V5S8</accession>
<dbReference type="EMBL" id="HACA01028527">
    <property type="protein sequence ID" value="CDW45888.1"/>
    <property type="molecule type" value="Transcribed_RNA"/>
</dbReference>
<comment type="similarity">
    <text evidence="1">Belongs to the UPF0729 family.</text>
</comment>
<protein>
    <submittedName>
        <fullName evidence="2">Uncharacterized protein</fullName>
    </submittedName>
</protein>
<dbReference type="Pfam" id="PF14975">
    <property type="entry name" value="DUF4512"/>
    <property type="match status" value="1"/>
</dbReference>
<reference evidence="2" key="1">
    <citation type="submission" date="2014-05" db="EMBL/GenBank/DDBJ databases">
        <authorList>
            <person name="Chronopoulou M."/>
        </authorList>
    </citation>
    <scope>NUCLEOTIDE SEQUENCE</scope>
    <source>
        <tissue evidence="2">Whole organism</tissue>
    </source>
</reference>
<proteinExistence type="inferred from homology"/>
<feature type="non-terminal residue" evidence="2">
    <location>
        <position position="40"/>
    </location>
</feature>
<evidence type="ECO:0000256" key="1">
    <source>
        <dbReference type="ARBA" id="ARBA00007959"/>
    </source>
</evidence>
<dbReference type="AlphaFoldDB" id="A0A0K2V5S8"/>